<dbReference type="PANTHER" id="PTHR30290">
    <property type="entry name" value="PERIPLASMIC BINDING COMPONENT OF ABC TRANSPORTER"/>
    <property type="match status" value="1"/>
</dbReference>
<dbReference type="GO" id="GO:0015833">
    <property type="term" value="P:peptide transport"/>
    <property type="evidence" value="ECO:0007669"/>
    <property type="project" value="TreeGrafter"/>
</dbReference>
<dbReference type="PANTHER" id="PTHR30290:SF38">
    <property type="entry name" value="D,D-DIPEPTIDE-BINDING PERIPLASMIC PROTEIN DDPA-RELATED"/>
    <property type="match status" value="1"/>
</dbReference>
<keyword evidence="3 4" id="KW-0732">Signal</keyword>
<dbReference type="PIRSF" id="PIRSF002741">
    <property type="entry name" value="MppA"/>
    <property type="match status" value="1"/>
</dbReference>
<comment type="subcellular location">
    <subcellularLocation>
        <location evidence="1">Periplasm</location>
    </subcellularLocation>
</comment>
<comment type="similarity">
    <text evidence="2">Belongs to the bacterial solute-binding protein 5 family.</text>
</comment>
<keyword evidence="7" id="KW-1185">Reference proteome</keyword>
<dbReference type="SUPFAM" id="SSF53850">
    <property type="entry name" value="Periplasmic binding protein-like II"/>
    <property type="match status" value="1"/>
</dbReference>
<dbReference type="STRING" id="1054996.SAMN05444414_1471"/>
<sequence>MSLRKWAAAAFCTLGLALGAAPADAQKAGGTFVYLVQPEPPSLASFLSTSGPIGLVAPKIYDGLFDYDNDLNIVPALAESYDVSEDGKTVTFSLRHGVNWHDGEPFTSADVQFTVMSVLKEVHPRGPNSFREVTSIDTPDDYTAVFNLANPAPYMLRALSGYESPMVPKHLLDGTDLRSSDLATNPVGTGAYKFVEWKKGQYIRLDKNENYWKAGLPYIERIVGRFIPDASTRTAAMENGEVMYGAYGAIPNIDAVRLRDMDGFSVTTDGYSMINPMALIEFNTTKAPFDNPEIRKAISLAIDREFLIQNIWFGYGKPATSALSTNFAPTGLYKAGLPNYPANADVAGAIAMLDAAGITPDANGIRATAVLDLIPYGEDWRRAGEYMKQAMSEIGISLEIRYEDVPTWLKRIYADYDFEMNINYFYQLPDPVLGVHRHYGTDQIRQGTHFVNSSRYSNPALDALLAAGAQEANATKRAEIYGEVQDILAEDMPVANLFEMQFLTVYNEKLKDHATSALGAYGPFDRVWLDE</sequence>
<dbReference type="GO" id="GO:0030288">
    <property type="term" value="C:outer membrane-bounded periplasmic space"/>
    <property type="evidence" value="ECO:0007669"/>
    <property type="project" value="UniProtKB-ARBA"/>
</dbReference>
<feature type="signal peptide" evidence="4">
    <location>
        <begin position="1"/>
        <end position="25"/>
    </location>
</feature>
<evidence type="ECO:0000256" key="2">
    <source>
        <dbReference type="ARBA" id="ARBA00005695"/>
    </source>
</evidence>
<evidence type="ECO:0000313" key="7">
    <source>
        <dbReference type="Proteomes" id="UP000184191"/>
    </source>
</evidence>
<dbReference type="CDD" id="cd08517">
    <property type="entry name" value="PBP2_NikA_DppA_OppA_like_13"/>
    <property type="match status" value="1"/>
</dbReference>
<dbReference type="PROSITE" id="PS01040">
    <property type="entry name" value="SBP_BACTERIAL_5"/>
    <property type="match status" value="1"/>
</dbReference>
<dbReference type="GO" id="GO:1904680">
    <property type="term" value="F:peptide transmembrane transporter activity"/>
    <property type="evidence" value="ECO:0007669"/>
    <property type="project" value="TreeGrafter"/>
</dbReference>
<evidence type="ECO:0000313" key="6">
    <source>
        <dbReference type="EMBL" id="SHL81705.1"/>
    </source>
</evidence>
<dbReference type="Proteomes" id="UP000184191">
    <property type="component" value="Unassembled WGS sequence"/>
</dbReference>
<feature type="chain" id="PRO_5013337073" evidence="4">
    <location>
        <begin position="26"/>
        <end position="531"/>
    </location>
</feature>
<dbReference type="Gene3D" id="3.40.190.10">
    <property type="entry name" value="Periplasmic binding protein-like II"/>
    <property type="match status" value="1"/>
</dbReference>
<evidence type="ECO:0000256" key="3">
    <source>
        <dbReference type="ARBA" id="ARBA00022729"/>
    </source>
</evidence>
<gene>
    <name evidence="6" type="ORF">SAMN05444414_1471</name>
</gene>
<name>A0A1M7DQF3_9RHOB</name>
<reference evidence="7" key="1">
    <citation type="submission" date="2016-11" db="EMBL/GenBank/DDBJ databases">
        <authorList>
            <person name="Varghese N."/>
            <person name="Submissions S."/>
        </authorList>
    </citation>
    <scope>NUCLEOTIDE SEQUENCE [LARGE SCALE GENOMIC DNA]</scope>
    <source>
        <strain evidence="7">DSM 29327</strain>
    </source>
</reference>
<dbReference type="Gene3D" id="3.10.105.10">
    <property type="entry name" value="Dipeptide-binding Protein, Domain 3"/>
    <property type="match status" value="1"/>
</dbReference>
<evidence type="ECO:0000256" key="1">
    <source>
        <dbReference type="ARBA" id="ARBA00004418"/>
    </source>
</evidence>
<evidence type="ECO:0000256" key="4">
    <source>
        <dbReference type="SAM" id="SignalP"/>
    </source>
</evidence>
<evidence type="ECO:0000259" key="5">
    <source>
        <dbReference type="Pfam" id="PF00496"/>
    </source>
</evidence>
<feature type="domain" description="Solute-binding protein family 5" evidence="5">
    <location>
        <begin position="72"/>
        <end position="431"/>
    </location>
</feature>
<dbReference type="InterPro" id="IPR030678">
    <property type="entry name" value="Peptide/Ni-bd"/>
</dbReference>
<dbReference type="EMBL" id="FRBN01000047">
    <property type="protein sequence ID" value="SHL81705.1"/>
    <property type="molecule type" value="Genomic_DNA"/>
</dbReference>
<dbReference type="InterPro" id="IPR023765">
    <property type="entry name" value="SBP_5_CS"/>
</dbReference>
<accession>A0A1M7DQF3</accession>
<dbReference type="RefSeq" id="WP_073200965.1">
    <property type="nucleotide sequence ID" value="NZ_FRBN01000047.1"/>
</dbReference>
<proteinExistence type="inferred from homology"/>
<organism evidence="6 7">
    <name type="scientific">Roseovarius marisflavi</name>
    <dbReference type="NCBI Taxonomy" id="1054996"/>
    <lineage>
        <taxon>Bacteria</taxon>
        <taxon>Pseudomonadati</taxon>
        <taxon>Pseudomonadota</taxon>
        <taxon>Alphaproteobacteria</taxon>
        <taxon>Rhodobacterales</taxon>
        <taxon>Roseobacteraceae</taxon>
        <taxon>Roseovarius</taxon>
    </lineage>
</organism>
<dbReference type="InterPro" id="IPR039424">
    <property type="entry name" value="SBP_5"/>
</dbReference>
<dbReference type="Pfam" id="PF00496">
    <property type="entry name" value="SBP_bac_5"/>
    <property type="match status" value="1"/>
</dbReference>
<protein>
    <submittedName>
        <fullName evidence="6">Peptide/nickel transport system substrate-binding protein</fullName>
    </submittedName>
</protein>
<dbReference type="GO" id="GO:0043190">
    <property type="term" value="C:ATP-binding cassette (ABC) transporter complex"/>
    <property type="evidence" value="ECO:0007669"/>
    <property type="project" value="InterPro"/>
</dbReference>
<dbReference type="OrthoDB" id="9803988at2"/>
<dbReference type="InterPro" id="IPR000914">
    <property type="entry name" value="SBP_5_dom"/>
</dbReference>
<dbReference type="AlphaFoldDB" id="A0A1M7DQF3"/>